<dbReference type="Gene3D" id="1.10.10.10">
    <property type="entry name" value="Winged helix-like DNA-binding domain superfamily/Winged helix DNA-binding domain"/>
    <property type="match status" value="1"/>
</dbReference>
<dbReference type="EMBL" id="JACJVJ010000003">
    <property type="protein sequence ID" value="MBC2778894.1"/>
    <property type="molecule type" value="Genomic_DNA"/>
</dbReference>
<evidence type="ECO:0000259" key="5">
    <source>
        <dbReference type="PROSITE" id="PS51078"/>
    </source>
</evidence>
<keyword evidence="3" id="KW-0804">Transcription</keyword>
<keyword evidence="7" id="KW-1185">Reference proteome</keyword>
<name>A0A842I439_9SPHN</name>
<dbReference type="Gene3D" id="3.30.450.40">
    <property type="match status" value="1"/>
</dbReference>
<evidence type="ECO:0000256" key="2">
    <source>
        <dbReference type="ARBA" id="ARBA00023125"/>
    </source>
</evidence>
<dbReference type="InterPro" id="IPR036390">
    <property type="entry name" value="WH_DNA-bd_sf"/>
</dbReference>
<dbReference type="GO" id="GO:0003677">
    <property type="term" value="F:DNA binding"/>
    <property type="evidence" value="ECO:0007669"/>
    <property type="project" value="UniProtKB-KW"/>
</dbReference>
<gene>
    <name evidence="6" type="ORF">H6P80_14815</name>
</gene>
<evidence type="ECO:0000256" key="1">
    <source>
        <dbReference type="ARBA" id="ARBA00023015"/>
    </source>
</evidence>
<proteinExistence type="predicted"/>
<dbReference type="GO" id="GO:0045892">
    <property type="term" value="P:negative regulation of DNA-templated transcription"/>
    <property type="evidence" value="ECO:0007669"/>
    <property type="project" value="TreeGrafter"/>
</dbReference>
<feature type="domain" description="HTH iclR-type" evidence="4">
    <location>
        <begin position="7"/>
        <end position="68"/>
    </location>
</feature>
<dbReference type="Proteomes" id="UP000564378">
    <property type="component" value="Unassembled WGS sequence"/>
</dbReference>
<keyword evidence="2" id="KW-0238">DNA-binding</keyword>
<comment type="caution">
    <text evidence="6">The sequence shown here is derived from an EMBL/GenBank/DDBJ whole genome shotgun (WGS) entry which is preliminary data.</text>
</comment>
<dbReference type="InterPro" id="IPR005471">
    <property type="entry name" value="Tscrpt_reg_IclR_N"/>
</dbReference>
<dbReference type="RefSeq" id="WP_185802203.1">
    <property type="nucleotide sequence ID" value="NZ_JACJVJ010000003.1"/>
</dbReference>
<dbReference type="SUPFAM" id="SSF55781">
    <property type="entry name" value="GAF domain-like"/>
    <property type="match status" value="1"/>
</dbReference>
<evidence type="ECO:0000313" key="7">
    <source>
        <dbReference type="Proteomes" id="UP000564378"/>
    </source>
</evidence>
<feature type="domain" description="IclR-ED" evidence="5">
    <location>
        <begin position="69"/>
        <end position="253"/>
    </location>
</feature>
<dbReference type="InterPro" id="IPR050707">
    <property type="entry name" value="HTH_MetabolicPath_Reg"/>
</dbReference>
<reference evidence="6 7" key="1">
    <citation type="submission" date="2020-08" db="EMBL/GenBank/DDBJ databases">
        <title>Draft genome sequence of Parasphingopyxis sp. GrpM-11.</title>
        <authorList>
            <person name="Oh J."/>
            <person name="Roh D.-H."/>
        </authorList>
    </citation>
    <scope>NUCLEOTIDE SEQUENCE [LARGE SCALE GENOMIC DNA]</scope>
    <source>
        <strain evidence="6 7">GrpM-11</strain>
    </source>
</reference>
<dbReference type="AlphaFoldDB" id="A0A842I439"/>
<accession>A0A842I439</accession>
<dbReference type="Pfam" id="PF01614">
    <property type="entry name" value="IclR_C"/>
    <property type="match status" value="1"/>
</dbReference>
<dbReference type="PROSITE" id="PS51077">
    <property type="entry name" value="HTH_ICLR"/>
    <property type="match status" value="1"/>
</dbReference>
<dbReference type="InterPro" id="IPR036388">
    <property type="entry name" value="WH-like_DNA-bd_sf"/>
</dbReference>
<dbReference type="GO" id="GO:0003700">
    <property type="term" value="F:DNA-binding transcription factor activity"/>
    <property type="evidence" value="ECO:0007669"/>
    <property type="project" value="TreeGrafter"/>
</dbReference>
<sequence length="255" mass="27508">MAASQTRGSGPKLIALLKQIAEVGHAVALKDIAEKADLPPSSAHRLMTILVQTGMVERGAHQTYRPGRELYRIASLLRSQFDLADVARPYLERLWSDWQETTVLCLFNPSTLTATIVDAVITPHPLRYAVDIGLELSLPWGSLGRSMLACLESSQVDEILGQATVGPLSGRPVPPRKELAADLDRIREHGFADYSDPEHDVAGVAAPLTGAGGRLVGCIGITMPVRRFRAHEGAGMGEAVRAVTQELCTLLEMQG</sequence>
<dbReference type="InterPro" id="IPR029016">
    <property type="entry name" value="GAF-like_dom_sf"/>
</dbReference>
<dbReference type="PANTHER" id="PTHR30136:SF24">
    <property type="entry name" value="HTH-TYPE TRANSCRIPTIONAL REPRESSOR ALLR"/>
    <property type="match status" value="1"/>
</dbReference>
<dbReference type="Pfam" id="PF09339">
    <property type="entry name" value="HTH_IclR"/>
    <property type="match status" value="1"/>
</dbReference>
<evidence type="ECO:0000256" key="3">
    <source>
        <dbReference type="ARBA" id="ARBA00023163"/>
    </source>
</evidence>
<keyword evidence="1" id="KW-0805">Transcription regulation</keyword>
<protein>
    <submittedName>
        <fullName evidence="6">IclR family transcriptional regulator</fullName>
    </submittedName>
</protein>
<evidence type="ECO:0000259" key="4">
    <source>
        <dbReference type="PROSITE" id="PS51077"/>
    </source>
</evidence>
<organism evidence="6 7">
    <name type="scientific">Parasphingopyxis marina</name>
    <dbReference type="NCBI Taxonomy" id="2761622"/>
    <lineage>
        <taxon>Bacteria</taxon>
        <taxon>Pseudomonadati</taxon>
        <taxon>Pseudomonadota</taxon>
        <taxon>Alphaproteobacteria</taxon>
        <taxon>Sphingomonadales</taxon>
        <taxon>Sphingomonadaceae</taxon>
        <taxon>Parasphingopyxis</taxon>
    </lineage>
</organism>
<dbReference type="PANTHER" id="PTHR30136">
    <property type="entry name" value="HELIX-TURN-HELIX TRANSCRIPTIONAL REGULATOR, ICLR FAMILY"/>
    <property type="match status" value="1"/>
</dbReference>
<dbReference type="SMART" id="SM00346">
    <property type="entry name" value="HTH_ICLR"/>
    <property type="match status" value="1"/>
</dbReference>
<dbReference type="PROSITE" id="PS51078">
    <property type="entry name" value="ICLR_ED"/>
    <property type="match status" value="1"/>
</dbReference>
<dbReference type="SUPFAM" id="SSF46785">
    <property type="entry name" value="Winged helix' DNA-binding domain"/>
    <property type="match status" value="1"/>
</dbReference>
<evidence type="ECO:0000313" key="6">
    <source>
        <dbReference type="EMBL" id="MBC2778894.1"/>
    </source>
</evidence>
<dbReference type="InterPro" id="IPR014757">
    <property type="entry name" value="Tscrpt_reg_IclR_C"/>
</dbReference>